<protein>
    <submittedName>
        <fullName evidence="1">Uncharacterized protein</fullName>
    </submittedName>
</protein>
<sequence length="270" mass="31236">MRIAREIIETLKMELGFLRYKSTSLSFESQILTIQARLQPSVNSLPLPNLSLRISSSKALRPVISEAELTNESCVGVRDFTQVHKHELLVQTLDFNVKLDSVLVSYLNLRFVDGLNFKEKETNGFVIKLLKANLKVENPIFHKNDTSFNLKIREARCRIISEELKVKPVPEAGLFYMLQRKPEEFVERDVILSALKSLKTKYDISSLKFYGYYKYIPLEYAKMMRITSGGYLTIFLDPKVGRLNLRPQRLVNIVVFRYGDKYVYHVAVAM</sequence>
<comment type="caution">
    <text evidence="1">The sequence shown here is derived from an EMBL/GenBank/DDBJ whole genome shotgun (WGS) entry which is preliminary data.</text>
</comment>
<evidence type="ECO:0000313" key="1">
    <source>
        <dbReference type="EMBL" id="HGU40141.1"/>
    </source>
</evidence>
<gene>
    <name evidence="1" type="ORF">ENT77_02975</name>
</gene>
<organism evidence="1">
    <name type="scientific">Fervidobacterium thailandense</name>
    <dbReference type="NCBI Taxonomy" id="1008305"/>
    <lineage>
        <taxon>Bacteria</taxon>
        <taxon>Thermotogati</taxon>
        <taxon>Thermotogota</taxon>
        <taxon>Thermotogae</taxon>
        <taxon>Thermotogales</taxon>
        <taxon>Fervidobacteriaceae</taxon>
        <taxon>Fervidobacterium</taxon>
    </lineage>
</organism>
<proteinExistence type="predicted"/>
<reference evidence="1" key="1">
    <citation type="journal article" date="2020" name="mSystems">
        <title>Genome- and Community-Level Interaction Insights into Carbon Utilization and Element Cycling Functions of Hydrothermarchaeota in Hydrothermal Sediment.</title>
        <authorList>
            <person name="Zhou Z."/>
            <person name="Liu Y."/>
            <person name="Xu W."/>
            <person name="Pan J."/>
            <person name="Luo Z.H."/>
            <person name="Li M."/>
        </authorList>
    </citation>
    <scope>NUCLEOTIDE SEQUENCE [LARGE SCALE GENOMIC DNA]</scope>
    <source>
        <strain evidence="1">SpSt-609</strain>
    </source>
</reference>
<name>A0A7C4RVW2_9BACT</name>
<dbReference type="AlphaFoldDB" id="A0A7C4RVW2"/>
<accession>A0A7C4RVW2</accession>
<dbReference type="EMBL" id="DSZY01000014">
    <property type="protein sequence ID" value="HGU40141.1"/>
    <property type="molecule type" value="Genomic_DNA"/>
</dbReference>